<dbReference type="PANTHER" id="PTHR14218:SF19">
    <property type="entry name" value="SERINE PROTEASE AORO, PUTATIVE (AFU_ORTHOLOGUE AFUA_6G10250)-RELATED"/>
    <property type="match status" value="1"/>
</dbReference>
<dbReference type="EMBL" id="JAKWBI020000281">
    <property type="protein sequence ID" value="KAJ2897329.1"/>
    <property type="molecule type" value="Genomic_DNA"/>
</dbReference>
<comment type="caution">
    <text evidence="1">Lacks conserved residue(s) required for the propagation of feature annotation.</text>
</comment>
<feature type="domain" description="Peptidase S53" evidence="2">
    <location>
        <begin position="153"/>
        <end position="493"/>
    </location>
</feature>
<protein>
    <submittedName>
        <fullName evidence="3">Subtilisin-like protein</fullName>
    </submittedName>
</protein>
<evidence type="ECO:0000259" key="2">
    <source>
        <dbReference type="PROSITE" id="PS51695"/>
    </source>
</evidence>
<dbReference type="SUPFAM" id="SSF52743">
    <property type="entry name" value="Subtilisin-like"/>
    <property type="match status" value="1"/>
</dbReference>
<proteinExistence type="predicted"/>
<dbReference type="AlphaFoldDB" id="A0AAD5WQU4"/>
<dbReference type="PANTHER" id="PTHR14218">
    <property type="entry name" value="PROTEASE S8 TRIPEPTIDYL PEPTIDASE I CLN2"/>
    <property type="match status" value="1"/>
</dbReference>
<accession>A0AAD5WQU4</accession>
<dbReference type="InterPro" id="IPR050819">
    <property type="entry name" value="Tripeptidyl-peptidase_I"/>
</dbReference>
<dbReference type="PROSITE" id="PS51695">
    <property type="entry name" value="SEDOLISIN"/>
    <property type="match status" value="1"/>
</dbReference>
<sequence length="493" mass="54178">MDRLLVHRVARRETSLYRLPCVRAHTESGIRNIGCEEYRVPHNVSDHLDYITPGIRLMAHGYDGETIRRAKMEQVERSGLKEKRVTDILTAEGPSRLAMAIPMDELAYQATPPRVVPGLGCDMYSTVECIRGKSYPTLPNICIKYVSFSHYVNRPPPGPRAIPNSTKQPLFPKRQTRKVNYQGLGQHYSQGDLDLFFWNMYPSIPNGTHPDQDLVNDAYGPSSSQSLVGSEATLDFQVTIAYPLGWPSNPVLWQINDEVYEINQTNPNTPYNGVFNNFWNAMDGSYCSFDAYGLDGNCERGECSDAQYPNPHPDGWKGDLMCGEFEPTAGISMSYAGAEVDLPPLYHRRRCLELLKLGLRGVSVVVSSGDDGVASLMGDPYPNGCLGEVGGVFNPMFLAACPYVTAVGDTLVGGDEDASEPNEGISYGAGTLAPINGSNSVVVVPSPLKAQGTIYTETAPKQFKSGGVFSNLLSRPWYQTNQVHRCLSDTDLP</sequence>
<dbReference type="Proteomes" id="UP001201980">
    <property type="component" value="Unassembled WGS sequence"/>
</dbReference>
<evidence type="ECO:0000256" key="1">
    <source>
        <dbReference type="PROSITE-ProRule" id="PRU01032"/>
    </source>
</evidence>
<evidence type="ECO:0000313" key="3">
    <source>
        <dbReference type="EMBL" id="KAJ2897329.1"/>
    </source>
</evidence>
<evidence type="ECO:0000313" key="4">
    <source>
        <dbReference type="Proteomes" id="UP001201980"/>
    </source>
</evidence>
<comment type="caution">
    <text evidence="3">The sequence shown here is derived from an EMBL/GenBank/DDBJ whole genome shotgun (WGS) entry which is preliminary data.</text>
</comment>
<dbReference type="Gene3D" id="3.40.50.200">
    <property type="entry name" value="Peptidase S8/S53 domain"/>
    <property type="match status" value="1"/>
</dbReference>
<reference evidence="3" key="1">
    <citation type="submission" date="2022-07" db="EMBL/GenBank/DDBJ databases">
        <title>Draft genome sequence of Zalerion maritima ATCC 34329, a (micro)plastics degrading marine fungus.</title>
        <authorList>
            <person name="Paco A."/>
            <person name="Goncalves M.F.M."/>
            <person name="Rocha-Santos T.A.P."/>
            <person name="Alves A."/>
        </authorList>
    </citation>
    <scope>NUCLEOTIDE SEQUENCE</scope>
    <source>
        <strain evidence="3">ATCC 34329</strain>
    </source>
</reference>
<dbReference type="InterPro" id="IPR036852">
    <property type="entry name" value="Peptidase_S8/S53_dom_sf"/>
</dbReference>
<dbReference type="GO" id="GO:0006508">
    <property type="term" value="P:proteolysis"/>
    <property type="evidence" value="ECO:0007669"/>
    <property type="project" value="InterPro"/>
</dbReference>
<dbReference type="GO" id="GO:0008240">
    <property type="term" value="F:tripeptidyl-peptidase activity"/>
    <property type="evidence" value="ECO:0007669"/>
    <property type="project" value="TreeGrafter"/>
</dbReference>
<name>A0AAD5WQU4_9PEZI</name>
<organism evidence="3 4">
    <name type="scientific">Zalerion maritima</name>
    <dbReference type="NCBI Taxonomy" id="339359"/>
    <lineage>
        <taxon>Eukaryota</taxon>
        <taxon>Fungi</taxon>
        <taxon>Dikarya</taxon>
        <taxon>Ascomycota</taxon>
        <taxon>Pezizomycotina</taxon>
        <taxon>Sordariomycetes</taxon>
        <taxon>Lulworthiomycetidae</taxon>
        <taxon>Lulworthiales</taxon>
        <taxon>Lulworthiaceae</taxon>
        <taxon>Zalerion</taxon>
    </lineage>
</organism>
<keyword evidence="4" id="KW-1185">Reference proteome</keyword>
<dbReference type="InterPro" id="IPR030400">
    <property type="entry name" value="Sedolisin_dom"/>
</dbReference>
<gene>
    <name evidence="3" type="ORF">MKZ38_004792</name>
</gene>
<dbReference type="GO" id="GO:0004252">
    <property type="term" value="F:serine-type endopeptidase activity"/>
    <property type="evidence" value="ECO:0007669"/>
    <property type="project" value="InterPro"/>
</dbReference>